<sequence>MKKDFFRSKLAKGFIQSYQSDEAQWSSGASTPQIDHLIETSDHAPQRPMATYTGMGTVGPGPHGLLRH</sequence>
<feature type="region of interest" description="Disordered" evidence="1">
    <location>
        <begin position="40"/>
        <end position="68"/>
    </location>
</feature>
<dbReference type="EMBL" id="BMAU01021190">
    <property type="protein sequence ID" value="GFX96128.1"/>
    <property type="molecule type" value="Genomic_DNA"/>
</dbReference>
<name>A0A8X6RJH9_TRICX</name>
<comment type="caution">
    <text evidence="2">The sequence shown here is derived from an EMBL/GenBank/DDBJ whole genome shotgun (WGS) entry which is preliminary data.</text>
</comment>
<evidence type="ECO:0000256" key="1">
    <source>
        <dbReference type="SAM" id="MobiDB-lite"/>
    </source>
</evidence>
<protein>
    <submittedName>
        <fullName evidence="2">Uncharacterized protein</fullName>
    </submittedName>
</protein>
<dbReference type="Proteomes" id="UP000887159">
    <property type="component" value="Unassembled WGS sequence"/>
</dbReference>
<evidence type="ECO:0000313" key="2">
    <source>
        <dbReference type="EMBL" id="GFX96128.1"/>
    </source>
</evidence>
<reference evidence="2" key="1">
    <citation type="submission" date="2020-08" db="EMBL/GenBank/DDBJ databases">
        <title>Multicomponent nature underlies the extraordinary mechanical properties of spider dragline silk.</title>
        <authorList>
            <person name="Kono N."/>
            <person name="Nakamura H."/>
            <person name="Mori M."/>
            <person name="Yoshida Y."/>
            <person name="Ohtoshi R."/>
            <person name="Malay A.D."/>
            <person name="Moran D.A.P."/>
            <person name="Tomita M."/>
            <person name="Numata K."/>
            <person name="Arakawa K."/>
        </authorList>
    </citation>
    <scope>NUCLEOTIDE SEQUENCE</scope>
</reference>
<dbReference type="AlphaFoldDB" id="A0A8X6RJH9"/>
<organism evidence="2 3">
    <name type="scientific">Trichonephila clavipes</name>
    <name type="common">Golden silk orbweaver</name>
    <name type="synonym">Nephila clavipes</name>
    <dbReference type="NCBI Taxonomy" id="2585209"/>
    <lineage>
        <taxon>Eukaryota</taxon>
        <taxon>Metazoa</taxon>
        <taxon>Ecdysozoa</taxon>
        <taxon>Arthropoda</taxon>
        <taxon>Chelicerata</taxon>
        <taxon>Arachnida</taxon>
        <taxon>Araneae</taxon>
        <taxon>Araneomorphae</taxon>
        <taxon>Entelegynae</taxon>
        <taxon>Araneoidea</taxon>
        <taxon>Nephilidae</taxon>
        <taxon>Trichonephila</taxon>
    </lineage>
</organism>
<proteinExistence type="predicted"/>
<gene>
    <name evidence="2" type="ORF">TNCV_2290171</name>
</gene>
<keyword evidence="3" id="KW-1185">Reference proteome</keyword>
<accession>A0A8X6RJH9</accession>
<evidence type="ECO:0000313" key="3">
    <source>
        <dbReference type="Proteomes" id="UP000887159"/>
    </source>
</evidence>